<dbReference type="AlphaFoldDB" id="A0A9W8B7W1"/>
<evidence type="ECO:0000256" key="4">
    <source>
        <dbReference type="ARBA" id="ARBA00022989"/>
    </source>
</evidence>
<feature type="transmembrane region" description="Helical" evidence="6">
    <location>
        <begin position="265"/>
        <end position="285"/>
    </location>
</feature>
<accession>A0A9W8B7W1</accession>
<dbReference type="Pfam" id="PF00854">
    <property type="entry name" value="PTR2"/>
    <property type="match status" value="1"/>
</dbReference>
<dbReference type="GO" id="GO:0022857">
    <property type="term" value="F:transmembrane transporter activity"/>
    <property type="evidence" value="ECO:0007669"/>
    <property type="project" value="InterPro"/>
</dbReference>
<keyword evidence="3 6" id="KW-0812">Transmembrane</keyword>
<gene>
    <name evidence="7" type="ORF">H4R34_002513</name>
</gene>
<evidence type="ECO:0000256" key="6">
    <source>
        <dbReference type="SAM" id="Phobius"/>
    </source>
</evidence>
<dbReference type="Gene3D" id="1.20.1250.20">
    <property type="entry name" value="MFS general substrate transporter like domains"/>
    <property type="match status" value="1"/>
</dbReference>
<evidence type="ECO:0000313" key="8">
    <source>
        <dbReference type="Proteomes" id="UP001151582"/>
    </source>
</evidence>
<evidence type="ECO:0000313" key="7">
    <source>
        <dbReference type="EMBL" id="KAJ1980287.1"/>
    </source>
</evidence>
<feature type="transmembrane region" description="Helical" evidence="6">
    <location>
        <begin position="129"/>
        <end position="148"/>
    </location>
</feature>
<feature type="transmembrane region" description="Helical" evidence="6">
    <location>
        <begin position="426"/>
        <end position="443"/>
    </location>
</feature>
<comment type="subcellular location">
    <subcellularLocation>
        <location evidence="1">Membrane</location>
        <topology evidence="1">Multi-pass membrane protein</topology>
    </subcellularLocation>
</comment>
<evidence type="ECO:0000256" key="5">
    <source>
        <dbReference type="ARBA" id="ARBA00023136"/>
    </source>
</evidence>
<dbReference type="InterPro" id="IPR000109">
    <property type="entry name" value="POT_fam"/>
</dbReference>
<feature type="transmembrane region" description="Helical" evidence="6">
    <location>
        <begin position="505"/>
        <end position="531"/>
    </location>
</feature>
<feature type="transmembrane region" description="Helical" evidence="6">
    <location>
        <begin position="154"/>
        <end position="171"/>
    </location>
</feature>
<dbReference type="PANTHER" id="PTHR11654">
    <property type="entry name" value="OLIGOPEPTIDE TRANSPORTER-RELATED"/>
    <property type="match status" value="1"/>
</dbReference>
<feature type="transmembrane region" description="Helical" evidence="6">
    <location>
        <begin position="543"/>
        <end position="562"/>
    </location>
</feature>
<protein>
    <recommendedName>
        <fullName evidence="9">POT family-domain-containing protein</fullName>
    </recommendedName>
</protein>
<dbReference type="InterPro" id="IPR018456">
    <property type="entry name" value="PTR2_symporter_CS"/>
</dbReference>
<feature type="transmembrane region" description="Helical" evidence="6">
    <location>
        <begin position="464"/>
        <end position="485"/>
    </location>
</feature>
<proteinExistence type="inferred from homology"/>
<name>A0A9W8B7W1_9FUNG</name>
<keyword evidence="8" id="KW-1185">Reference proteome</keyword>
<sequence length="598" mass="67150">MDLHHRSHLADFDSVEHIPLQSYSPGDENGLGHHRQRSLSSETGVAIGHDEDPKVALMAKSAHDYDRTNSGAEIVKRIPGHIPFEAWLIVVTEACERFTYYGASLMFQSYLLKKLGVAKAAATALNRGFVFFCYCTTLLGAVIADQYIGKYKTILVFSSLYAVGLLILTLSSTSQAIDMGWGLPGFLLGCYCFIGLGTGGMKSNVSSFVAEQIPTTKLNDRTGDLDDEAKHHNSSRSGDTVHLIPTHQPGVYIDYQLTLGKVIRYFYWAICLGALLGQVSCPQLAQHFGYPVAFLLPTLLFFVAIIVFVSGRRRYYNKPPTEALLLKAFRCVRYALKHRKPNQAHWLDPAREAAQRGMHGALQDPAEPCNWDAQFVEGLHSTFRASGVFCFYPIYWAVYGNMGDNFITQALTMNRPMWFPPDQMNALINLVLIIIIPVFDGYIDPYLNKRGYRLGPIMRITIGFFFTFLAMFYATVLQYIIYTAGPYYDFTGFDVPVDAQNDVSIWWQVIPTVLLGISDFFASATGVEFAYKQAPEEMKSLVMALYLFTSCVGSLFGMPVAYWSTDPYFIHVFGLQSVVMLVTTLVFYQMYRKWDVGA</sequence>
<dbReference type="SUPFAM" id="SSF103473">
    <property type="entry name" value="MFS general substrate transporter"/>
    <property type="match status" value="2"/>
</dbReference>
<dbReference type="OrthoDB" id="8904098at2759"/>
<keyword evidence="4 6" id="KW-1133">Transmembrane helix</keyword>
<evidence type="ECO:0000256" key="2">
    <source>
        <dbReference type="ARBA" id="ARBA00005982"/>
    </source>
</evidence>
<dbReference type="PROSITE" id="PS01022">
    <property type="entry name" value="PTR2_1"/>
    <property type="match status" value="1"/>
</dbReference>
<feature type="transmembrane region" description="Helical" evidence="6">
    <location>
        <begin position="292"/>
        <end position="311"/>
    </location>
</feature>
<keyword evidence="5 6" id="KW-0472">Membrane</keyword>
<dbReference type="GO" id="GO:0016020">
    <property type="term" value="C:membrane"/>
    <property type="evidence" value="ECO:0007669"/>
    <property type="project" value="UniProtKB-SubCell"/>
</dbReference>
<comment type="similarity">
    <text evidence="2">Belongs to the major facilitator superfamily. Proton-dependent oligopeptide transporter (POT/PTR) (TC 2.A.17) family.</text>
</comment>
<organism evidence="7 8">
    <name type="scientific">Dimargaris verticillata</name>
    <dbReference type="NCBI Taxonomy" id="2761393"/>
    <lineage>
        <taxon>Eukaryota</taxon>
        <taxon>Fungi</taxon>
        <taxon>Fungi incertae sedis</taxon>
        <taxon>Zoopagomycota</taxon>
        <taxon>Kickxellomycotina</taxon>
        <taxon>Dimargaritomycetes</taxon>
        <taxon>Dimargaritales</taxon>
        <taxon>Dimargaritaceae</taxon>
        <taxon>Dimargaris</taxon>
    </lineage>
</organism>
<evidence type="ECO:0000256" key="1">
    <source>
        <dbReference type="ARBA" id="ARBA00004141"/>
    </source>
</evidence>
<evidence type="ECO:0008006" key="9">
    <source>
        <dbReference type="Google" id="ProtNLM"/>
    </source>
</evidence>
<feature type="transmembrane region" description="Helical" evidence="6">
    <location>
        <begin position="183"/>
        <end position="201"/>
    </location>
</feature>
<feature type="transmembrane region" description="Helical" evidence="6">
    <location>
        <begin position="568"/>
        <end position="588"/>
    </location>
</feature>
<evidence type="ECO:0000256" key="3">
    <source>
        <dbReference type="ARBA" id="ARBA00022692"/>
    </source>
</evidence>
<dbReference type="InterPro" id="IPR036259">
    <property type="entry name" value="MFS_trans_sf"/>
</dbReference>
<reference evidence="7" key="1">
    <citation type="submission" date="2022-07" db="EMBL/GenBank/DDBJ databases">
        <title>Phylogenomic reconstructions and comparative analyses of Kickxellomycotina fungi.</title>
        <authorList>
            <person name="Reynolds N.K."/>
            <person name="Stajich J.E."/>
            <person name="Barry K."/>
            <person name="Grigoriev I.V."/>
            <person name="Crous P."/>
            <person name="Smith M.E."/>
        </authorList>
    </citation>
    <scope>NUCLEOTIDE SEQUENCE</scope>
    <source>
        <strain evidence="7">RSA 567</strain>
    </source>
</reference>
<dbReference type="GO" id="GO:0006857">
    <property type="term" value="P:oligopeptide transport"/>
    <property type="evidence" value="ECO:0007669"/>
    <property type="project" value="InterPro"/>
</dbReference>
<dbReference type="Proteomes" id="UP001151582">
    <property type="component" value="Unassembled WGS sequence"/>
</dbReference>
<comment type="caution">
    <text evidence="7">The sequence shown here is derived from an EMBL/GenBank/DDBJ whole genome shotgun (WGS) entry which is preliminary data.</text>
</comment>
<dbReference type="EMBL" id="JANBQB010000176">
    <property type="protein sequence ID" value="KAJ1980287.1"/>
    <property type="molecule type" value="Genomic_DNA"/>
</dbReference>